<sequence length="238" mass="26276">MKRQRAFFHTLRLPRFRRITLPLLLLLVFTATSYSLVGRQTATVPLPGLVMIDAGHGGYDPGVMSNGILEKDITLAIAKQLQAALQARGIPTAMTRDSDIDYADSGTKGSSSKRSDLNKRLELTEIQQATVFVSLHINNSTLATRGGAEVFYSEQNEGTAELAAAVQSELHKIPQMSKRDAKPGKYYLLRNQEIPSLIVECGYLNIADERARLNTADYQKKLAEAIANGLDSWLQKNK</sequence>
<dbReference type="Proteomes" id="UP000027931">
    <property type="component" value="Unassembled WGS sequence"/>
</dbReference>
<dbReference type="GO" id="GO:0030288">
    <property type="term" value="C:outer membrane-bounded periplasmic space"/>
    <property type="evidence" value="ECO:0007669"/>
    <property type="project" value="TreeGrafter"/>
</dbReference>
<dbReference type="SMART" id="SM00646">
    <property type="entry name" value="Ami_3"/>
    <property type="match status" value="1"/>
</dbReference>
<gene>
    <name evidence="3" type="ORF">EL26_08360</name>
</gene>
<dbReference type="CDD" id="cd02696">
    <property type="entry name" value="MurNAc-LAA"/>
    <property type="match status" value="1"/>
</dbReference>
<dbReference type="OrthoDB" id="9806267at2"/>
<keyword evidence="4" id="KW-1185">Reference proteome</keyword>
<dbReference type="eggNOG" id="COG0860">
    <property type="taxonomic scope" value="Bacteria"/>
</dbReference>
<comment type="caution">
    <text evidence="3">The sequence shown here is derived from an EMBL/GenBank/DDBJ whole genome shotgun (WGS) entry which is preliminary data.</text>
</comment>
<dbReference type="RefSeq" id="WP_052036130.1">
    <property type="nucleotide sequence ID" value="NZ_JMIR01000009.1"/>
</dbReference>
<reference evidence="3 4" key="1">
    <citation type="journal article" date="2013" name="Int. J. Syst. Evol. Microbiol.">
        <title>Tumebacillus flagellatus sp. nov., an alpha-amylase/pullulanase-producing bacterium isolated from cassava wastewater.</title>
        <authorList>
            <person name="Wang Q."/>
            <person name="Xie N."/>
            <person name="Qin Y."/>
            <person name="Shen N."/>
            <person name="Zhu J."/>
            <person name="Mi H."/>
            <person name="Huang R."/>
        </authorList>
    </citation>
    <scope>NUCLEOTIDE SEQUENCE [LARGE SCALE GENOMIC DNA]</scope>
    <source>
        <strain evidence="3 4">GST4</strain>
    </source>
</reference>
<dbReference type="STRING" id="1157490.EL26_08360"/>
<evidence type="ECO:0000256" key="1">
    <source>
        <dbReference type="ARBA" id="ARBA00022801"/>
    </source>
</evidence>
<accession>A0A074LT45</accession>
<protein>
    <recommendedName>
        <fullName evidence="2">MurNAc-LAA domain-containing protein</fullName>
    </recommendedName>
</protein>
<dbReference type="PANTHER" id="PTHR30404:SF0">
    <property type="entry name" value="N-ACETYLMURAMOYL-L-ALANINE AMIDASE AMIC"/>
    <property type="match status" value="1"/>
</dbReference>
<dbReference type="AlphaFoldDB" id="A0A074LT45"/>
<name>A0A074LT45_9BACL</name>
<dbReference type="EMBL" id="JMIR01000009">
    <property type="protein sequence ID" value="KEO83660.1"/>
    <property type="molecule type" value="Genomic_DNA"/>
</dbReference>
<dbReference type="InterPro" id="IPR050695">
    <property type="entry name" value="N-acetylmuramoyl_amidase_3"/>
</dbReference>
<dbReference type="InterPro" id="IPR002508">
    <property type="entry name" value="MurNAc-LAA_cat"/>
</dbReference>
<organism evidence="3 4">
    <name type="scientific">Tumebacillus flagellatus</name>
    <dbReference type="NCBI Taxonomy" id="1157490"/>
    <lineage>
        <taxon>Bacteria</taxon>
        <taxon>Bacillati</taxon>
        <taxon>Bacillota</taxon>
        <taxon>Bacilli</taxon>
        <taxon>Bacillales</taxon>
        <taxon>Alicyclobacillaceae</taxon>
        <taxon>Tumebacillus</taxon>
    </lineage>
</organism>
<dbReference type="GO" id="GO:0009253">
    <property type="term" value="P:peptidoglycan catabolic process"/>
    <property type="evidence" value="ECO:0007669"/>
    <property type="project" value="InterPro"/>
</dbReference>
<dbReference type="PANTHER" id="PTHR30404">
    <property type="entry name" value="N-ACETYLMURAMOYL-L-ALANINE AMIDASE"/>
    <property type="match status" value="1"/>
</dbReference>
<dbReference type="GO" id="GO:0008745">
    <property type="term" value="F:N-acetylmuramoyl-L-alanine amidase activity"/>
    <property type="evidence" value="ECO:0007669"/>
    <property type="project" value="InterPro"/>
</dbReference>
<proteinExistence type="predicted"/>
<dbReference type="Gene3D" id="3.40.630.40">
    <property type="entry name" value="Zn-dependent exopeptidases"/>
    <property type="match status" value="1"/>
</dbReference>
<evidence type="ECO:0000313" key="4">
    <source>
        <dbReference type="Proteomes" id="UP000027931"/>
    </source>
</evidence>
<dbReference type="Pfam" id="PF01520">
    <property type="entry name" value="Amidase_3"/>
    <property type="match status" value="1"/>
</dbReference>
<evidence type="ECO:0000313" key="3">
    <source>
        <dbReference type="EMBL" id="KEO83660.1"/>
    </source>
</evidence>
<feature type="domain" description="MurNAc-LAA" evidence="2">
    <location>
        <begin position="124"/>
        <end position="231"/>
    </location>
</feature>
<dbReference type="SUPFAM" id="SSF53187">
    <property type="entry name" value="Zn-dependent exopeptidases"/>
    <property type="match status" value="1"/>
</dbReference>
<keyword evidence="1" id="KW-0378">Hydrolase</keyword>
<evidence type="ECO:0000259" key="2">
    <source>
        <dbReference type="SMART" id="SM00646"/>
    </source>
</evidence>